<evidence type="ECO:0000313" key="3">
    <source>
        <dbReference type="EMBL" id="SGZ56048.1"/>
    </source>
</evidence>
<protein>
    <submittedName>
        <fullName evidence="2">CIC11C00000001194</fullName>
    </submittedName>
    <submittedName>
        <fullName evidence="3">CIC11C00000002677</fullName>
    </submittedName>
</protein>
<keyword evidence="1" id="KW-0472">Membrane</keyword>
<dbReference type="Proteomes" id="UP000182334">
    <property type="component" value="Chromosome V"/>
</dbReference>
<proteinExistence type="predicted"/>
<evidence type="ECO:0000313" key="5">
    <source>
        <dbReference type="Proteomes" id="UP000182334"/>
    </source>
</evidence>
<keyword evidence="1" id="KW-1133">Transmembrane helix</keyword>
<dbReference type="Proteomes" id="UP000182259">
    <property type="component" value="Chromosome IV"/>
</dbReference>
<accession>A0A1L0DHN9</accession>
<sequence length="106" mass="11842">MTGTSLTCSSLLSGASCDALLRAEKVVSYGAAGVIIMMLAPILAIFMVDLATFAVRSMVETAQRQKTHEFRFKSTNQMRKYFQDISSLLKESKARLRRFGLRVEDE</sequence>
<dbReference type="EMBL" id="LT635760">
    <property type="protein sequence ID" value="SGZ56048.1"/>
    <property type="molecule type" value="Genomic_DNA"/>
</dbReference>
<organism evidence="2 4">
    <name type="scientific">Sungouiella intermedia</name>
    <dbReference type="NCBI Taxonomy" id="45354"/>
    <lineage>
        <taxon>Eukaryota</taxon>
        <taxon>Fungi</taxon>
        <taxon>Dikarya</taxon>
        <taxon>Ascomycota</taxon>
        <taxon>Saccharomycotina</taxon>
        <taxon>Pichiomycetes</taxon>
        <taxon>Metschnikowiaceae</taxon>
        <taxon>Sungouiella</taxon>
    </lineage>
</organism>
<dbReference type="EMBL" id="LT635767">
    <property type="protein sequence ID" value="SGZ56044.1"/>
    <property type="molecule type" value="Genomic_DNA"/>
</dbReference>
<feature type="transmembrane region" description="Helical" evidence="1">
    <location>
        <begin position="27"/>
        <end position="48"/>
    </location>
</feature>
<keyword evidence="1" id="KW-0812">Transmembrane</keyword>
<gene>
    <name evidence="2" type="ORF">SAMEA4029009_CIC11G00000001194</name>
    <name evidence="3" type="ORF">SAMEA4029010_CIC11G00000002677</name>
</gene>
<keyword evidence="5" id="KW-1185">Reference proteome</keyword>
<evidence type="ECO:0000256" key="1">
    <source>
        <dbReference type="SAM" id="Phobius"/>
    </source>
</evidence>
<evidence type="ECO:0000313" key="4">
    <source>
        <dbReference type="Proteomes" id="UP000182259"/>
    </source>
</evidence>
<name>A0A1L0DHN9_9ASCO</name>
<reference evidence="4 5" key="1">
    <citation type="submission" date="2016-10" db="EMBL/GenBank/DDBJ databases">
        <authorList>
            <person name="de Groot N.N."/>
        </authorList>
    </citation>
    <scope>NUCLEOTIDE SEQUENCE [LARGE SCALE GENOMIC DNA]</scope>
    <source>
        <strain evidence="3 5">CBS 141442</strain>
        <strain evidence="2 4">PYCC 4715</strain>
    </source>
</reference>
<dbReference type="AlphaFoldDB" id="A0A1L0DHN9"/>
<evidence type="ECO:0000313" key="2">
    <source>
        <dbReference type="EMBL" id="SGZ56044.1"/>
    </source>
</evidence>